<dbReference type="AlphaFoldDB" id="A0AAJ2NNZ4"/>
<dbReference type="PANTHER" id="PTHR48111:SF73">
    <property type="entry name" value="ALKALINE PHOSPHATASE SYNTHESIS TRANSCRIPTIONAL REGULATORY PROTEIN PHOP"/>
    <property type="match status" value="1"/>
</dbReference>
<comment type="subcellular location">
    <subcellularLocation>
        <location evidence="1">Cytoplasm</location>
    </subcellularLocation>
</comment>
<evidence type="ECO:0000259" key="11">
    <source>
        <dbReference type="PROSITE" id="PS51755"/>
    </source>
</evidence>
<dbReference type="SMART" id="SM00448">
    <property type="entry name" value="REC"/>
    <property type="match status" value="1"/>
</dbReference>
<dbReference type="SMART" id="SM00862">
    <property type="entry name" value="Trans_reg_C"/>
    <property type="match status" value="1"/>
</dbReference>
<dbReference type="Gene3D" id="1.10.10.10">
    <property type="entry name" value="Winged helix-like DNA-binding domain superfamily/Winged helix DNA-binding domain"/>
    <property type="match status" value="1"/>
</dbReference>
<name>A0AAJ2NNZ4_ALKPS</name>
<evidence type="ECO:0000256" key="1">
    <source>
        <dbReference type="ARBA" id="ARBA00004496"/>
    </source>
</evidence>
<dbReference type="GO" id="GO:0000156">
    <property type="term" value="F:phosphorelay response regulator activity"/>
    <property type="evidence" value="ECO:0007669"/>
    <property type="project" value="TreeGrafter"/>
</dbReference>
<dbReference type="RefSeq" id="WP_323466863.1">
    <property type="nucleotide sequence ID" value="NZ_CP144224.1"/>
</dbReference>
<evidence type="ECO:0000256" key="9">
    <source>
        <dbReference type="PROSITE-ProRule" id="PRU01091"/>
    </source>
</evidence>
<feature type="domain" description="Response regulatory" evidence="10">
    <location>
        <begin position="4"/>
        <end position="118"/>
    </location>
</feature>
<dbReference type="Gene3D" id="6.10.250.690">
    <property type="match status" value="1"/>
</dbReference>
<keyword evidence="6 9" id="KW-0238">DNA-binding</keyword>
<dbReference type="SUPFAM" id="SSF52172">
    <property type="entry name" value="CheY-like"/>
    <property type="match status" value="1"/>
</dbReference>
<dbReference type="InterPro" id="IPR001867">
    <property type="entry name" value="OmpR/PhoB-type_DNA-bd"/>
</dbReference>
<keyword evidence="4" id="KW-0902">Two-component regulatory system</keyword>
<dbReference type="Gene3D" id="3.40.50.2300">
    <property type="match status" value="1"/>
</dbReference>
<evidence type="ECO:0000256" key="2">
    <source>
        <dbReference type="ARBA" id="ARBA00022490"/>
    </source>
</evidence>
<sequence>MAQRILVVDDEESIATLLQFNLEQSGFEVTVASDGEEGLALAKDEPFDLLILDLMLPKIDGLDICKQLRQNKKMTPILMLTAKDDEFDKVLGLELGADDYMTKPFSPREVVARVRAILRRSAQLSETSEASNNEENGRVIKIGDVEIFPENYEVLVHKKALELTPKEFELFLYLAIHKGRVLTRDQLLNAVWNYEFVGDTRIVDVHISHLREKIEPNTKKPVYIKTVRGLGYKLEEPQLHA</sequence>
<evidence type="ECO:0000256" key="6">
    <source>
        <dbReference type="ARBA" id="ARBA00023125"/>
    </source>
</evidence>
<dbReference type="EMBL" id="JAWJAY010000002">
    <property type="protein sequence ID" value="MDV2885904.1"/>
    <property type="molecule type" value="Genomic_DNA"/>
</dbReference>
<accession>A0AAJ2NNZ4</accession>
<dbReference type="FunFam" id="1.10.10.10:FF:000089">
    <property type="entry name" value="Alkaline phosphatase synthesis response regulator"/>
    <property type="match status" value="1"/>
</dbReference>
<evidence type="ECO:0000259" key="10">
    <source>
        <dbReference type="PROSITE" id="PS50110"/>
    </source>
</evidence>
<organism evidence="12 13">
    <name type="scientific">Alkalihalophilus pseudofirmus</name>
    <name type="common">Bacillus pseudofirmus</name>
    <dbReference type="NCBI Taxonomy" id="79885"/>
    <lineage>
        <taxon>Bacteria</taxon>
        <taxon>Bacillati</taxon>
        <taxon>Bacillota</taxon>
        <taxon>Bacilli</taxon>
        <taxon>Bacillales</taxon>
        <taxon>Bacillaceae</taxon>
        <taxon>Alkalihalophilus</taxon>
    </lineage>
</organism>
<dbReference type="PANTHER" id="PTHR48111">
    <property type="entry name" value="REGULATOR OF RPOS"/>
    <property type="match status" value="1"/>
</dbReference>
<reference evidence="12" key="1">
    <citation type="submission" date="2023-10" db="EMBL/GenBank/DDBJ databases">
        <title>Screening of Alkalihalophilus pseudofirmusBZ-TG-HK211 and Its Alleviation of Salt Stress on Rapeseed Growth.</title>
        <authorList>
            <person name="Zhao B."/>
            <person name="Guo T."/>
        </authorList>
    </citation>
    <scope>NUCLEOTIDE SEQUENCE</scope>
    <source>
        <strain evidence="12">BZ-TG-HK211</strain>
    </source>
</reference>
<dbReference type="PROSITE" id="PS50110">
    <property type="entry name" value="RESPONSE_REGULATORY"/>
    <property type="match status" value="1"/>
</dbReference>
<dbReference type="InterPro" id="IPR011006">
    <property type="entry name" value="CheY-like_superfamily"/>
</dbReference>
<feature type="DNA-binding region" description="OmpR/PhoB-type" evidence="9">
    <location>
        <begin position="137"/>
        <end position="236"/>
    </location>
</feature>
<dbReference type="GO" id="GO:0032993">
    <property type="term" value="C:protein-DNA complex"/>
    <property type="evidence" value="ECO:0007669"/>
    <property type="project" value="TreeGrafter"/>
</dbReference>
<dbReference type="GO" id="GO:0006355">
    <property type="term" value="P:regulation of DNA-templated transcription"/>
    <property type="evidence" value="ECO:0007669"/>
    <property type="project" value="InterPro"/>
</dbReference>
<evidence type="ECO:0000256" key="7">
    <source>
        <dbReference type="ARBA" id="ARBA00023163"/>
    </source>
</evidence>
<comment type="caution">
    <text evidence="12">The sequence shown here is derived from an EMBL/GenBank/DDBJ whole genome shotgun (WGS) entry which is preliminary data.</text>
</comment>
<keyword evidence="3 8" id="KW-0597">Phosphoprotein</keyword>
<dbReference type="InterPro" id="IPR001789">
    <property type="entry name" value="Sig_transdc_resp-reg_receiver"/>
</dbReference>
<proteinExistence type="predicted"/>
<evidence type="ECO:0000256" key="3">
    <source>
        <dbReference type="ARBA" id="ARBA00022553"/>
    </source>
</evidence>
<dbReference type="InterPro" id="IPR016032">
    <property type="entry name" value="Sig_transdc_resp-reg_C-effctor"/>
</dbReference>
<evidence type="ECO:0000256" key="4">
    <source>
        <dbReference type="ARBA" id="ARBA00023012"/>
    </source>
</evidence>
<evidence type="ECO:0000313" key="13">
    <source>
        <dbReference type="Proteomes" id="UP001285636"/>
    </source>
</evidence>
<protein>
    <submittedName>
        <fullName evidence="12">Response regulator transcription factor</fullName>
    </submittedName>
</protein>
<keyword evidence="7" id="KW-0804">Transcription</keyword>
<dbReference type="GO" id="GO:0005829">
    <property type="term" value="C:cytosol"/>
    <property type="evidence" value="ECO:0007669"/>
    <property type="project" value="TreeGrafter"/>
</dbReference>
<keyword evidence="5" id="KW-0805">Transcription regulation</keyword>
<keyword evidence="2" id="KW-0963">Cytoplasm</keyword>
<feature type="domain" description="OmpR/PhoB-type" evidence="11">
    <location>
        <begin position="137"/>
        <end position="236"/>
    </location>
</feature>
<dbReference type="Pfam" id="PF00072">
    <property type="entry name" value="Response_reg"/>
    <property type="match status" value="1"/>
</dbReference>
<dbReference type="CDD" id="cd00383">
    <property type="entry name" value="trans_reg_C"/>
    <property type="match status" value="1"/>
</dbReference>
<feature type="modified residue" description="4-aspartylphosphate" evidence="8">
    <location>
        <position position="53"/>
    </location>
</feature>
<dbReference type="PROSITE" id="PS51755">
    <property type="entry name" value="OMPR_PHOB"/>
    <property type="match status" value="1"/>
</dbReference>
<evidence type="ECO:0000256" key="5">
    <source>
        <dbReference type="ARBA" id="ARBA00023015"/>
    </source>
</evidence>
<gene>
    <name evidence="12" type="ORF">RYX45_12010</name>
</gene>
<dbReference type="CDD" id="cd19937">
    <property type="entry name" value="REC_OmpR_BsPhoP-like"/>
    <property type="match status" value="1"/>
</dbReference>
<dbReference type="Pfam" id="PF00486">
    <property type="entry name" value="Trans_reg_C"/>
    <property type="match status" value="1"/>
</dbReference>
<dbReference type="InterPro" id="IPR039420">
    <property type="entry name" value="WalR-like"/>
</dbReference>
<evidence type="ECO:0000313" key="12">
    <source>
        <dbReference type="EMBL" id="MDV2885904.1"/>
    </source>
</evidence>
<dbReference type="GO" id="GO:0000976">
    <property type="term" value="F:transcription cis-regulatory region binding"/>
    <property type="evidence" value="ECO:0007669"/>
    <property type="project" value="TreeGrafter"/>
</dbReference>
<dbReference type="FunFam" id="3.40.50.2300:FF:000001">
    <property type="entry name" value="DNA-binding response regulator PhoB"/>
    <property type="match status" value="1"/>
</dbReference>
<dbReference type="Proteomes" id="UP001285636">
    <property type="component" value="Unassembled WGS sequence"/>
</dbReference>
<dbReference type="SUPFAM" id="SSF46894">
    <property type="entry name" value="C-terminal effector domain of the bipartite response regulators"/>
    <property type="match status" value="1"/>
</dbReference>
<evidence type="ECO:0000256" key="8">
    <source>
        <dbReference type="PROSITE-ProRule" id="PRU00169"/>
    </source>
</evidence>
<dbReference type="InterPro" id="IPR036388">
    <property type="entry name" value="WH-like_DNA-bd_sf"/>
</dbReference>